<proteinExistence type="inferred from homology"/>
<evidence type="ECO:0000256" key="18">
    <source>
        <dbReference type="ARBA" id="ARBA00049504"/>
    </source>
</evidence>
<dbReference type="Proteomes" id="UP000245634">
    <property type="component" value="Unassembled WGS sequence"/>
</dbReference>
<evidence type="ECO:0000256" key="14">
    <source>
        <dbReference type="ARBA" id="ARBA00025228"/>
    </source>
</evidence>
<evidence type="ECO:0000256" key="8">
    <source>
        <dbReference type="ARBA" id="ARBA00022573"/>
    </source>
</evidence>
<feature type="transmembrane region" description="Helical" evidence="19">
    <location>
        <begin position="133"/>
        <end position="154"/>
    </location>
</feature>
<comment type="caution">
    <text evidence="20">The sequence shown here is derived from an EMBL/GenBank/DDBJ whole genome shotgun (WGS) entry which is preliminary data.</text>
</comment>
<evidence type="ECO:0000256" key="11">
    <source>
        <dbReference type="ARBA" id="ARBA00022842"/>
    </source>
</evidence>
<evidence type="ECO:0000256" key="15">
    <source>
        <dbReference type="ARBA" id="ARBA00032605"/>
    </source>
</evidence>
<comment type="similarity">
    <text evidence="4 19">Belongs to the CobS family.</text>
</comment>
<evidence type="ECO:0000256" key="13">
    <source>
        <dbReference type="ARBA" id="ARBA00023136"/>
    </source>
</evidence>
<dbReference type="HAMAP" id="MF_00719">
    <property type="entry name" value="CobS"/>
    <property type="match status" value="1"/>
</dbReference>
<dbReference type="InterPro" id="IPR003805">
    <property type="entry name" value="CobS"/>
</dbReference>
<dbReference type="EMBL" id="QGGL01000004">
    <property type="protein sequence ID" value="PWK14822.1"/>
    <property type="molecule type" value="Genomic_DNA"/>
</dbReference>
<dbReference type="GO" id="GO:0005886">
    <property type="term" value="C:plasma membrane"/>
    <property type="evidence" value="ECO:0007669"/>
    <property type="project" value="UniProtKB-SubCell"/>
</dbReference>
<evidence type="ECO:0000256" key="6">
    <source>
        <dbReference type="ARBA" id="ARBA00015850"/>
    </source>
</evidence>
<protein>
    <recommendedName>
        <fullName evidence="6 19">Adenosylcobinamide-GDP ribazoletransferase</fullName>
        <ecNumber evidence="5 19">2.7.8.26</ecNumber>
    </recommendedName>
    <alternativeName>
        <fullName evidence="16 19">Cobalamin synthase</fullName>
    </alternativeName>
    <alternativeName>
        <fullName evidence="15 19">Cobalamin-5'-phosphate synthase</fullName>
    </alternativeName>
</protein>
<keyword evidence="12 19" id="KW-1133">Transmembrane helix</keyword>
<comment type="cofactor">
    <cofactor evidence="1 19">
        <name>Mg(2+)</name>
        <dbReference type="ChEBI" id="CHEBI:18420"/>
    </cofactor>
</comment>
<comment type="catalytic activity">
    <reaction evidence="17 19">
        <text>alpha-ribazole + adenosylcob(III)inamide-GDP = adenosylcob(III)alamin + GMP + H(+)</text>
        <dbReference type="Rhea" id="RHEA:16049"/>
        <dbReference type="ChEBI" id="CHEBI:10329"/>
        <dbReference type="ChEBI" id="CHEBI:15378"/>
        <dbReference type="ChEBI" id="CHEBI:18408"/>
        <dbReference type="ChEBI" id="CHEBI:58115"/>
        <dbReference type="ChEBI" id="CHEBI:60487"/>
        <dbReference type="EC" id="2.7.8.26"/>
    </reaction>
</comment>
<evidence type="ECO:0000256" key="17">
    <source>
        <dbReference type="ARBA" id="ARBA00048623"/>
    </source>
</evidence>
<keyword evidence="13 19" id="KW-0472">Membrane</keyword>
<keyword evidence="7 19" id="KW-1003">Cell membrane</keyword>
<dbReference type="NCBIfam" id="TIGR00317">
    <property type="entry name" value="cobS"/>
    <property type="match status" value="1"/>
</dbReference>
<dbReference type="OrthoDB" id="9794626at2"/>
<dbReference type="GO" id="GO:0008818">
    <property type="term" value="F:cobalamin 5'-phosphate synthase activity"/>
    <property type="evidence" value="ECO:0007669"/>
    <property type="project" value="UniProtKB-UniRule"/>
</dbReference>
<evidence type="ECO:0000256" key="16">
    <source>
        <dbReference type="ARBA" id="ARBA00032853"/>
    </source>
</evidence>
<evidence type="ECO:0000256" key="2">
    <source>
        <dbReference type="ARBA" id="ARBA00004651"/>
    </source>
</evidence>
<evidence type="ECO:0000313" key="21">
    <source>
        <dbReference type="Proteomes" id="UP000245634"/>
    </source>
</evidence>
<evidence type="ECO:0000256" key="10">
    <source>
        <dbReference type="ARBA" id="ARBA00022692"/>
    </source>
</evidence>
<evidence type="ECO:0000256" key="5">
    <source>
        <dbReference type="ARBA" id="ARBA00013200"/>
    </source>
</evidence>
<dbReference type="EC" id="2.7.8.26" evidence="5 19"/>
<organism evidence="20 21">
    <name type="scientific">Tumebacillus permanentifrigoris</name>
    <dbReference type="NCBI Taxonomy" id="378543"/>
    <lineage>
        <taxon>Bacteria</taxon>
        <taxon>Bacillati</taxon>
        <taxon>Bacillota</taxon>
        <taxon>Bacilli</taxon>
        <taxon>Bacillales</taxon>
        <taxon>Alicyclobacillaceae</taxon>
        <taxon>Tumebacillus</taxon>
    </lineage>
</organism>
<comment type="pathway">
    <text evidence="3 19">Cofactor biosynthesis; adenosylcobalamin biosynthesis; adenosylcobalamin from cob(II)yrinate a,c-diamide: step 7/7.</text>
</comment>
<accession>A0A316DAK4</accession>
<keyword evidence="8 19" id="KW-0169">Cobalamin biosynthesis</keyword>
<evidence type="ECO:0000256" key="19">
    <source>
        <dbReference type="HAMAP-Rule" id="MF_00719"/>
    </source>
</evidence>
<sequence>MIQSFFQALGFLTRIPVPRNLDPDAWKSSPPWYPVVGLLIGVLLASVGSALEFVTPPLVEGMLVLTCWVYLTGGLHLDGLMDTADGFGSYRSRERILEIMKDSRVGGMGVLAAILVLGNKLAALFSLHAGLQIVALVVAPMMGRGAMMAAMYLFPYAREEGLGLSLRTSGRAFGWSFFLLIVAVFVAKGGVVAVFTCGLTLVASTLIIRSSMKKIGGLTGDVYGTICEVTEAVVLLAFVVAEKLLWN</sequence>
<dbReference type="GO" id="GO:0051073">
    <property type="term" value="F:adenosylcobinamide-GDP ribazoletransferase activity"/>
    <property type="evidence" value="ECO:0007669"/>
    <property type="project" value="UniProtKB-UniRule"/>
</dbReference>
<dbReference type="RefSeq" id="WP_109687131.1">
    <property type="nucleotide sequence ID" value="NZ_QGGL01000004.1"/>
</dbReference>
<dbReference type="UniPathway" id="UPA00148">
    <property type="reaction ID" value="UER00238"/>
</dbReference>
<evidence type="ECO:0000256" key="3">
    <source>
        <dbReference type="ARBA" id="ARBA00004663"/>
    </source>
</evidence>
<evidence type="ECO:0000256" key="12">
    <source>
        <dbReference type="ARBA" id="ARBA00022989"/>
    </source>
</evidence>
<evidence type="ECO:0000313" key="20">
    <source>
        <dbReference type="EMBL" id="PWK14822.1"/>
    </source>
</evidence>
<dbReference type="Pfam" id="PF02654">
    <property type="entry name" value="CobS"/>
    <property type="match status" value="1"/>
</dbReference>
<feature type="transmembrane region" description="Helical" evidence="19">
    <location>
        <begin position="175"/>
        <end position="202"/>
    </location>
</feature>
<keyword evidence="21" id="KW-1185">Reference proteome</keyword>
<gene>
    <name evidence="19" type="primary">cobS</name>
    <name evidence="20" type="ORF">C7459_10419</name>
</gene>
<keyword evidence="10 19" id="KW-0812">Transmembrane</keyword>
<evidence type="ECO:0000256" key="4">
    <source>
        <dbReference type="ARBA" id="ARBA00010561"/>
    </source>
</evidence>
<dbReference type="GO" id="GO:0009236">
    <property type="term" value="P:cobalamin biosynthetic process"/>
    <property type="evidence" value="ECO:0007669"/>
    <property type="project" value="UniProtKB-UniRule"/>
</dbReference>
<evidence type="ECO:0000256" key="9">
    <source>
        <dbReference type="ARBA" id="ARBA00022679"/>
    </source>
</evidence>
<dbReference type="AlphaFoldDB" id="A0A316DAK4"/>
<feature type="transmembrane region" description="Helical" evidence="19">
    <location>
        <begin position="32"/>
        <end position="54"/>
    </location>
</feature>
<comment type="subcellular location">
    <subcellularLocation>
        <location evidence="2 19">Cell membrane</location>
        <topology evidence="2 19">Multi-pass membrane protein</topology>
    </subcellularLocation>
</comment>
<evidence type="ECO:0000256" key="1">
    <source>
        <dbReference type="ARBA" id="ARBA00001946"/>
    </source>
</evidence>
<keyword evidence="9 19" id="KW-0808">Transferase</keyword>
<reference evidence="20 21" key="1">
    <citation type="submission" date="2018-05" db="EMBL/GenBank/DDBJ databases">
        <title>Genomic Encyclopedia of Type Strains, Phase IV (KMG-IV): sequencing the most valuable type-strain genomes for metagenomic binning, comparative biology and taxonomic classification.</title>
        <authorList>
            <person name="Goeker M."/>
        </authorList>
    </citation>
    <scope>NUCLEOTIDE SEQUENCE [LARGE SCALE GENOMIC DNA]</scope>
    <source>
        <strain evidence="20 21">DSM 18773</strain>
    </source>
</reference>
<comment type="function">
    <text evidence="14 19">Joins adenosylcobinamide-GDP and alpha-ribazole to generate adenosylcobalamin (Ado-cobalamin). Also synthesizes adenosylcobalamin 5'-phosphate from adenosylcobinamide-GDP and alpha-ribazole 5'-phosphate.</text>
</comment>
<name>A0A316DAK4_9BACL</name>
<dbReference type="PANTHER" id="PTHR34148">
    <property type="entry name" value="ADENOSYLCOBINAMIDE-GDP RIBAZOLETRANSFERASE"/>
    <property type="match status" value="1"/>
</dbReference>
<evidence type="ECO:0000256" key="7">
    <source>
        <dbReference type="ARBA" id="ARBA00022475"/>
    </source>
</evidence>
<feature type="transmembrane region" description="Helical" evidence="19">
    <location>
        <begin position="105"/>
        <end position="127"/>
    </location>
</feature>
<dbReference type="PANTHER" id="PTHR34148:SF1">
    <property type="entry name" value="ADENOSYLCOBINAMIDE-GDP RIBAZOLETRANSFERASE"/>
    <property type="match status" value="1"/>
</dbReference>
<comment type="catalytic activity">
    <reaction evidence="18 19">
        <text>alpha-ribazole 5'-phosphate + adenosylcob(III)inamide-GDP = adenosylcob(III)alamin 5'-phosphate + GMP + H(+)</text>
        <dbReference type="Rhea" id="RHEA:23560"/>
        <dbReference type="ChEBI" id="CHEBI:15378"/>
        <dbReference type="ChEBI" id="CHEBI:57918"/>
        <dbReference type="ChEBI" id="CHEBI:58115"/>
        <dbReference type="ChEBI" id="CHEBI:60487"/>
        <dbReference type="ChEBI" id="CHEBI:60493"/>
        <dbReference type="EC" id="2.7.8.26"/>
    </reaction>
</comment>
<keyword evidence="11 19" id="KW-0460">Magnesium</keyword>